<gene>
    <name evidence="1" type="ORF">CK820_G0006802</name>
</gene>
<dbReference type="AlphaFoldDB" id="A0A2J8NXL2"/>
<organism evidence="1 2">
    <name type="scientific">Pan troglodytes</name>
    <name type="common">Chimpanzee</name>
    <dbReference type="NCBI Taxonomy" id="9598"/>
    <lineage>
        <taxon>Eukaryota</taxon>
        <taxon>Metazoa</taxon>
        <taxon>Chordata</taxon>
        <taxon>Craniata</taxon>
        <taxon>Vertebrata</taxon>
        <taxon>Euteleostomi</taxon>
        <taxon>Mammalia</taxon>
        <taxon>Eutheria</taxon>
        <taxon>Euarchontoglires</taxon>
        <taxon>Primates</taxon>
        <taxon>Haplorrhini</taxon>
        <taxon>Catarrhini</taxon>
        <taxon>Hominidae</taxon>
        <taxon>Pan</taxon>
    </lineage>
</organism>
<dbReference type="Proteomes" id="UP000236370">
    <property type="component" value="Unassembled WGS sequence"/>
</dbReference>
<name>A0A2J8NXL2_PANTR</name>
<comment type="caution">
    <text evidence="1">The sequence shown here is derived from an EMBL/GenBank/DDBJ whole genome shotgun (WGS) entry which is preliminary data.</text>
</comment>
<accession>A0A2J8NXL2</accession>
<protein>
    <submittedName>
        <fullName evidence="1">CCHCR1 isoform 29</fullName>
    </submittedName>
</protein>
<sequence>MWPHSAGARPWASTLTGKDPRVMAWWCLDGLPSGLAEPWRELWRWRSRPLHCVPPFSPLARSSRDHRNLRRRGLSLWKVA</sequence>
<reference evidence="1 2" key="1">
    <citation type="submission" date="2017-12" db="EMBL/GenBank/DDBJ databases">
        <title>High-resolution comparative analysis of great ape genomes.</title>
        <authorList>
            <person name="Pollen A."/>
            <person name="Hastie A."/>
            <person name="Hormozdiari F."/>
            <person name="Dougherty M."/>
            <person name="Liu R."/>
            <person name="Chaisson M."/>
            <person name="Hoppe E."/>
            <person name="Hill C."/>
            <person name="Pang A."/>
            <person name="Hillier L."/>
            <person name="Baker C."/>
            <person name="Armstrong J."/>
            <person name="Shendure J."/>
            <person name="Paten B."/>
            <person name="Wilson R."/>
            <person name="Chao H."/>
            <person name="Schneider V."/>
            <person name="Ventura M."/>
            <person name="Kronenberg Z."/>
            <person name="Murali S."/>
            <person name="Gordon D."/>
            <person name="Cantsilieris S."/>
            <person name="Munson K."/>
            <person name="Nelson B."/>
            <person name="Raja A."/>
            <person name="Underwood J."/>
            <person name="Diekhans M."/>
            <person name="Fiddes I."/>
            <person name="Haussler D."/>
            <person name="Eichler E."/>
        </authorList>
    </citation>
    <scope>NUCLEOTIDE SEQUENCE [LARGE SCALE GENOMIC DNA]</scope>
    <source>
        <strain evidence="1">Yerkes chimp pedigree #C0471</strain>
    </source>
</reference>
<proteinExistence type="predicted"/>
<dbReference type="EMBL" id="NBAG03000221">
    <property type="protein sequence ID" value="PNI76498.1"/>
    <property type="molecule type" value="Genomic_DNA"/>
</dbReference>
<evidence type="ECO:0000313" key="2">
    <source>
        <dbReference type="Proteomes" id="UP000236370"/>
    </source>
</evidence>
<evidence type="ECO:0000313" key="1">
    <source>
        <dbReference type="EMBL" id="PNI76498.1"/>
    </source>
</evidence>